<evidence type="ECO:0000256" key="4">
    <source>
        <dbReference type="ARBA" id="ARBA00022679"/>
    </source>
</evidence>
<reference evidence="10 11" key="1">
    <citation type="submission" date="2024-02" db="EMBL/GenBank/DDBJ databases">
        <title>Bacterial strain from lacustrine sediment.</title>
        <authorList>
            <person name="Petit C."/>
            <person name="Fadhlaoui K."/>
        </authorList>
    </citation>
    <scope>NUCLEOTIDE SEQUENCE [LARGE SCALE GENOMIC DNA]</scope>
    <source>
        <strain evidence="10 11">IPX-CK</strain>
    </source>
</reference>
<dbReference type="InterPro" id="IPR005715">
    <property type="entry name" value="Glu_5kinase/COase_Synthase"/>
</dbReference>
<proteinExistence type="inferred from homology"/>
<feature type="binding site" evidence="8">
    <location>
        <position position="165"/>
    </location>
    <ligand>
        <name>substrate</name>
    </ligand>
</feature>
<comment type="subcellular location">
    <subcellularLocation>
        <location evidence="8">Cytoplasm</location>
    </subcellularLocation>
</comment>
<evidence type="ECO:0000256" key="8">
    <source>
        <dbReference type="HAMAP-Rule" id="MF_00456"/>
    </source>
</evidence>
<accession>A0ABZ3EQN5</accession>
<gene>
    <name evidence="8 10" type="primary">proB</name>
    <name evidence="10" type="ORF">V6984_13450</name>
</gene>
<name>A0ABZ3EQN5_9FIRM</name>
<dbReference type="InterPro" id="IPR041739">
    <property type="entry name" value="G5K_ProB"/>
</dbReference>
<feature type="domain" description="Aspartate/glutamate/uridylate kinase" evidence="9">
    <location>
        <begin position="27"/>
        <end position="264"/>
    </location>
</feature>
<keyword evidence="5 8" id="KW-0547">Nucleotide-binding</keyword>
<dbReference type="PIRSF" id="PIRSF000729">
    <property type="entry name" value="GK"/>
    <property type="match status" value="1"/>
</dbReference>
<dbReference type="InterPro" id="IPR001048">
    <property type="entry name" value="Asp/Glu/Uridylate_kinase"/>
</dbReference>
<feature type="binding site" evidence="8">
    <location>
        <position position="177"/>
    </location>
    <ligand>
        <name>substrate</name>
    </ligand>
</feature>
<dbReference type="GO" id="GO:0004349">
    <property type="term" value="F:glutamate 5-kinase activity"/>
    <property type="evidence" value="ECO:0007669"/>
    <property type="project" value="UniProtKB-EC"/>
</dbReference>
<dbReference type="HAMAP" id="MF_00456">
    <property type="entry name" value="ProB"/>
    <property type="match status" value="1"/>
</dbReference>
<sequence length="305" mass="33613">METKKKVEETKDGADIKRFRERIKDKKRIVVKIGSSSLQHPETGDLDYTKLDVLVRELCDMRNRGKDVVLVTSGAIAVGKKAVHIKDIKNTGEDSPIAVKQACAAVGQARLMMTYQKIFAEYNQVAAQILMTKNTIVDNLNRYNAHNTFSELFKLGVIPIVNENDTVATYEIEIGDNDTLSAIVAALVDADLLILLSDIDGLYTDDPRRNKNAQFVEVVEELTDELMDMGKASTGSSVGTGGMNTKLIAAKIATSSNIDMIIANSKDIKVLHRILDGKNIGTLFVGNKETYFDLPEFVANMHTTD</sequence>
<evidence type="ECO:0000313" key="11">
    <source>
        <dbReference type="Proteomes" id="UP001451571"/>
    </source>
</evidence>
<dbReference type="EMBL" id="CP146256">
    <property type="protein sequence ID" value="XAH72518.1"/>
    <property type="molecule type" value="Genomic_DNA"/>
</dbReference>
<keyword evidence="11" id="KW-1185">Reference proteome</keyword>
<dbReference type="InterPro" id="IPR001057">
    <property type="entry name" value="Glu/AcGlu_kinase"/>
</dbReference>
<protein>
    <recommendedName>
        <fullName evidence="8">Glutamate 5-kinase</fullName>
        <ecNumber evidence="8">2.7.2.11</ecNumber>
    </recommendedName>
    <alternativeName>
        <fullName evidence="8">Gamma-glutamyl kinase</fullName>
        <shortName evidence="8">GK</shortName>
    </alternativeName>
</protein>
<evidence type="ECO:0000256" key="1">
    <source>
        <dbReference type="ARBA" id="ARBA00022490"/>
    </source>
</evidence>
<dbReference type="RefSeq" id="WP_342756134.1">
    <property type="nucleotide sequence ID" value="NZ_CP146256.1"/>
</dbReference>
<dbReference type="PANTHER" id="PTHR43654:SF1">
    <property type="entry name" value="ISOPENTENYL PHOSPHATE KINASE"/>
    <property type="match status" value="1"/>
</dbReference>
<feature type="binding site" evidence="8">
    <location>
        <begin position="240"/>
        <end position="246"/>
    </location>
    <ligand>
        <name>ATP</name>
        <dbReference type="ChEBI" id="CHEBI:30616"/>
    </ligand>
</feature>
<comment type="function">
    <text evidence="8">Catalyzes the transfer of a phosphate group to glutamate to form L-glutamate 5-phosphate.</text>
</comment>
<dbReference type="InterPro" id="IPR036393">
    <property type="entry name" value="AceGlu_kinase-like_sf"/>
</dbReference>
<comment type="similarity">
    <text evidence="8">Belongs to the glutamate 5-kinase family.</text>
</comment>
<organism evidence="10 11">
    <name type="scientific">Kineothrix sedimenti</name>
    <dbReference type="NCBI Taxonomy" id="3123317"/>
    <lineage>
        <taxon>Bacteria</taxon>
        <taxon>Bacillati</taxon>
        <taxon>Bacillota</taxon>
        <taxon>Clostridia</taxon>
        <taxon>Lachnospirales</taxon>
        <taxon>Lachnospiraceae</taxon>
        <taxon>Kineothrix</taxon>
    </lineage>
</organism>
<dbReference type="EC" id="2.7.2.11" evidence="8"/>
<evidence type="ECO:0000313" key="10">
    <source>
        <dbReference type="EMBL" id="XAH72518.1"/>
    </source>
</evidence>
<keyword evidence="3 8" id="KW-0641">Proline biosynthesis</keyword>
<evidence type="ECO:0000256" key="3">
    <source>
        <dbReference type="ARBA" id="ARBA00022650"/>
    </source>
</evidence>
<keyword evidence="4 8" id="KW-0808">Transferase</keyword>
<evidence type="ECO:0000256" key="7">
    <source>
        <dbReference type="ARBA" id="ARBA00022840"/>
    </source>
</evidence>
<dbReference type="PROSITE" id="PS00902">
    <property type="entry name" value="GLUTAMATE_5_KINASE"/>
    <property type="match status" value="1"/>
</dbReference>
<comment type="catalytic activity">
    <reaction evidence="8">
        <text>L-glutamate + ATP = L-glutamyl 5-phosphate + ADP</text>
        <dbReference type="Rhea" id="RHEA:14877"/>
        <dbReference type="ChEBI" id="CHEBI:29985"/>
        <dbReference type="ChEBI" id="CHEBI:30616"/>
        <dbReference type="ChEBI" id="CHEBI:58274"/>
        <dbReference type="ChEBI" id="CHEBI:456216"/>
        <dbReference type="EC" id="2.7.2.11"/>
    </reaction>
</comment>
<dbReference type="Gene3D" id="3.40.1160.10">
    <property type="entry name" value="Acetylglutamate kinase-like"/>
    <property type="match status" value="2"/>
</dbReference>
<dbReference type="PANTHER" id="PTHR43654">
    <property type="entry name" value="GLUTAMATE 5-KINASE"/>
    <property type="match status" value="1"/>
</dbReference>
<dbReference type="SUPFAM" id="SSF53633">
    <property type="entry name" value="Carbamate kinase-like"/>
    <property type="match status" value="1"/>
</dbReference>
<evidence type="ECO:0000259" key="9">
    <source>
        <dbReference type="Pfam" id="PF00696"/>
    </source>
</evidence>
<keyword evidence="2 8" id="KW-0028">Amino-acid biosynthesis</keyword>
<dbReference type="InterPro" id="IPR019797">
    <property type="entry name" value="Glutamate_5-kinase_CS"/>
</dbReference>
<keyword evidence="7 8" id="KW-0067">ATP-binding</keyword>
<dbReference type="Pfam" id="PF00696">
    <property type="entry name" value="AA_kinase"/>
    <property type="match status" value="1"/>
</dbReference>
<comment type="pathway">
    <text evidence="8">Amino-acid biosynthesis; L-proline biosynthesis; L-glutamate 5-semialdehyde from L-glutamate: step 1/2.</text>
</comment>
<dbReference type="Proteomes" id="UP001451571">
    <property type="component" value="Chromosome"/>
</dbReference>
<dbReference type="PRINTS" id="PR00474">
    <property type="entry name" value="GLU5KINASE"/>
</dbReference>
<keyword evidence="1 8" id="KW-0963">Cytoplasm</keyword>
<keyword evidence="6 8" id="KW-0418">Kinase</keyword>
<dbReference type="NCBIfam" id="TIGR01027">
    <property type="entry name" value="proB"/>
    <property type="match status" value="1"/>
</dbReference>
<dbReference type="CDD" id="cd04242">
    <property type="entry name" value="AAK_G5K_ProB"/>
    <property type="match status" value="1"/>
</dbReference>
<evidence type="ECO:0000256" key="2">
    <source>
        <dbReference type="ARBA" id="ARBA00022605"/>
    </source>
</evidence>
<dbReference type="InterPro" id="IPR011529">
    <property type="entry name" value="Glu_5kinase"/>
</dbReference>
<feature type="binding site" evidence="8">
    <location>
        <begin position="197"/>
        <end position="198"/>
    </location>
    <ligand>
        <name>ATP</name>
        <dbReference type="ChEBI" id="CHEBI:30616"/>
    </ligand>
</feature>
<evidence type="ECO:0000256" key="6">
    <source>
        <dbReference type="ARBA" id="ARBA00022777"/>
    </source>
</evidence>
<feature type="binding site" evidence="8">
    <location>
        <position position="73"/>
    </location>
    <ligand>
        <name>substrate</name>
    </ligand>
</feature>
<evidence type="ECO:0000256" key="5">
    <source>
        <dbReference type="ARBA" id="ARBA00022741"/>
    </source>
</evidence>
<feature type="binding site" evidence="8">
    <location>
        <position position="32"/>
    </location>
    <ligand>
        <name>ATP</name>
        <dbReference type="ChEBI" id="CHEBI:30616"/>
    </ligand>
</feature>